<reference evidence="1 2" key="1">
    <citation type="submission" date="2017-01" db="EMBL/GenBank/DDBJ databases">
        <title>Draft genome sequence of Pseudomonas pachastrellae type strain CCUG 46540T from a deep sea.</title>
        <authorList>
            <person name="Gomila M."/>
            <person name="Mulet M."/>
            <person name="Lalucat J."/>
            <person name="Garcia-Valdes E."/>
        </authorList>
    </citation>
    <scope>NUCLEOTIDE SEQUENCE [LARGE SCALE GENOMIC DNA]</scope>
    <source>
        <strain evidence="1 2">CCUG 46540</strain>
    </source>
</reference>
<accession>A0A1S8DF94</accession>
<dbReference type="EMBL" id="MUBC01000033">
    <property type="protein sequence ID" value="ONM43210.1"/>
    <property type="molecule type" value="Genomic_DNA"/>
</dbReference>
<dbReference type="Proteomes" id="UP000242847">
    <property type="component" value="Unassembled WGS sequence"/>
</dbReference>
<evidence type="ECO:0000313" key="2">
    <source>
        <dbReference type="Proteomes" id="UP000242847"/>
    </source>
</evidence>
<comment type="caution">
    <text evidence="1">The sequence shown here is derived from an EMBL/GenBank/DDBJ whole genome shotgun (WGS) entry which is preliminary data.</text>
</comment>
<organism evidence="1 2">
    <name type="scientific">Halopseudomonas pachastrellae</name>
    <dbReference type="NCBI Taxonomy" id="254161"/>
    <lineage>
        <taxon>Bacteria</taxon>
        <taxon>Pseudomonadati</taxon>
        <taxon>Pseudomonadota</taxon>
        <taxon>Gammaproteobacteria</taxon>
        <taxon>Pseudomonadales</taxon>
        <taxon>Pseudomonadaceae</taxon>
        <taxon>Halopseudomonas</taxon>
    </lineage>
</organism>
<keyword evidence="2" id="KW-1185">Reference proteome</keyword>
<proteinExistence type="predicted"/>
<dbReference type="AlphaFoldDB" id="A0A1S8DF94"/>
<sequence>MPGHHSEAADSSAWWDFVSVEEEVWMGDFRPDLVAELPDGPLAVEFAYTSFVDDEKQSKITKRGLRAIEVNLSGLVVAPTIDGLIELRRVILHDPSLKVWLHPREELVAEDEGNDEVIESDVNCTAVLPLAVRYTIQGLWVDVRVLPFGEIVVRSVSYSPVVVDLLRQLARRYGGSYIKKYRNWRFASWTHALLLNELEALAGG</sequence>
<gene>
    <name evidence="1" type="ORF">BXT89_13995</name>
</gene>
<protein>
    <submittedName>
        <fullName evidence="1">Uncharacterized protein</fullName>
    </submittedName>
</protein>
<dbReference type="STRING" id="254161.SAMN05216256_10376"/>
<evidence type="ECO:0000313" key="1">
    <source>
        <dbReference type="EMBL" id="ONM43210.1"/>
    </source>
</evidence>
<name>A0A1S8DF94_9GAMM</name>